<name>A0A1G7WUJ9_9BACT</name>
<dbReference type="AlphaFoldDB" id="A0A1G7WUJ9"/>
<sequence length="41" mass="4772">MYIFINGNIAGCVRNKHLNPLDVATFYLNVQLRNLKYARCN</sequence>
<proteinExistence type="predicted"/>
<evidence type="ECO:0000313" key="1">
    <source>
        <dbReference type="EMBL" id="SDG75612.1"/>
    </source>
</evidence>
<keyword evidence="2" id="KW-1185">Reference proteome</keyword>
<dbReference type="STRING" id="659014.SAMN04487996_122171"/>
<accession>A0A1G7WUJ9</accession>
<evidence type="ECO:0000313" key="2">
    <source>
        <dbReference type="Proteomes" id="UP000198748"/>
    </source>
</evidence>
<organism evidence="1 2">
    <name type="scientific">Dyadobacter soli</name>
    <dbReference type="NCBI Taxonomy" id="659014"/>
    <lineage>
        <taxon>Bacteria</taxon>
        <taxon>Pseudomonadati</taxon>
        <taxon>Bacteroidota</taxon>
        <taxon>Cytophagia</taxon>
        <taxon>Cytophagales</taxon>
        <taxon>Spirosomataceae</taxon>
        <taxon>Dyadobacter</taxon>
    </lineage>
</organism>
<protein>
    <submittedName>
        <fullName evidence="1">Uncharacterized protein</fullName>
    </submittedName>
</protein>
<dbReference type="EMBL" id="FNAN01000022">
    <property type="protein sequence ID" value="SDG75612.1"/>
    <property type="molecule type" value="Genomic_DNA"/>
</dbReference>
<dbReference type="Proteomes" id="UP000198748">
    <property type="component" value="Unassembled WGS sequence"/>
</dbReference>
<gene>
    <name evidence="1" type="ORF">SAMN04487996_122171</name>
</gene>
<reference evidence="2" key="1">
    <citation type="submission" date="2016-10" db="EMBL/GenBank/DDBJ databases">
        <authorList>
            <person name="Varghese N."/>
            <person name="Submissions S."/>
        </authorList>
    </citation>
    <scope>NUCLEOTIDE SEQUENCE [LARGE SCALE GENOMIC DNA]</scope>
    <source>
        <strain evidence="2">DSM 25329</strain>
    </source>
</reference>